<feature type="region of interest" description="Disordered" evidence="1">
    <location>
        <begin position="837"/>
        <end position="882"/>
    </location>
</feature>
<dbReference type="EMBL" id="KN880722">
    <property type="protein sequence ID" value="KIY63093.1"/>
    <property type="molecule type" value="Genomic_DNA"/>
</dbReference>
<protein>
    <submittedName>
        <fullName evidence="2">Uncharacterized protein</fullName>
    </submittedName>
</protein>
<evidence type="ECO:0000313" key="2">
    <source>
        <dbReference type="EMBL" id="KIY63093.1"/>
    </source>
</evidence>
<dbReference type="OrthoDB" id="3239511at2759"/>
<accession>A0A0D7AXI9</accession>
<dbReference type="Proteomes" id="UP000054007">
    <property type="component" value="Unassembled WGS sequence"/>
</dbReference>
<organism evidence="2 3">
    <name type="scientific">Cylindrobasidium torrendii FP15055 ss-10</name>
    <dbReference type="NCBI Taxonomy" id="1314674"/>
    <lineage>
        <taxon>Eukaryota</taxon>
        <taxon>Fungi</taxon>
        <taxon>Dikarya</taxon>
        <taxon>Basidiomycota</taxon>
        <taxon>Agaricomycotina</taxon>
        <taxon>Agaricomycetes</taxon>
        <taxon>Agaricomycetidae</taxon>
        <taxon>Agaricales</taxon>
        <taxon>Marasmiineae</taxon>
        <taxon>Physalacriaceae</taxon>
        <taxon>Cylindrobasidium</taxon>
    </lineage>
</organism>
<feature type="region of interest" description="Disordered" evidence="1">
    <location>
        <begin position="134"/>
        <end position="201"/>
    </location>
</feature>
<gene>
    <name evidence="2" type="ORF">CYLTODRAFT_446826</name>
</gene>
<proteinExistence type="predicted"/>
<dbReference type="Pfam" id="PF18759">
    <property type="entry name" value="Plavaka"/>
    <property type="match status" value="1"/>
</dbReference>
<evidence type="ECO:0000313" key="3">
    <source>
        <dbReference type="Proteomes" id="UP000054007"/>
    </source>
</evidence>
<sequence>MSTPTFPIRVADYLQNQIVFCTLCPLDLDNTLTATTWGENAICAPGFSTNGDTRLMLEAVWLETKPNRQRQAPFKVVCPVCCVTVFIDLTDYQNQSALAEVPLSGEHASLLEHGDAPHNPAAYDHYHGFSHYAGAATPDDTASPPIDDLAATEDFAPSSFDHPNEPARPVDGNDISQGATAGSNNAAQSDEPGVGDASQDRQHSNVNDLIKTEWHPGSGKPVEIVPFSEYRASVIEKAPPVPIADALGPFKTELDAEFCEWMLDANISSKQGDKLIEIVTRFANSGRSPQVKTWADWKKTMDAATALTTPFKKQTFTVPFAGENLEYTVVFRDLVKDVLLVLDDPNLQPLLEIWARRTYKSHDGGKTWERFITQPWTADIWWELDTLFPNRNDLPIRILIYSDKTRLSSFGSVQGWPIYWRLLHLDSDIRNSRGIGGGRVAGFLPQFREDKKYKTMVGWADHKREVYMQAYSIVLESVRKQAISGVSRRLKSISELPLILFIIIMIISADLDEQSMFALTRGFKSKAPCPVCFVDDDSLLEDGPFSLRTMDHAQALHDWANTPGLTKKDIEKEYKKRGMRKIEVLLQTRRLFCADHNSQNILLVHLPHLDIFRTLSVCTMHTNAGGNWPHIRDETIDYLTQLAKDLRQPELVSDTDAQMATFPRWSGLNHFEHWLSKNLSDATKNEDMSIQVMYCLHTALTPDRKHGYLLLRALRAYHELNAYGNLTVHTSTTIQQGLDAHSRYLKRLKDLQAQYPHDKAWGFPKSHTPLHLFADIVAKGCQVTFSTKPSEQMHSSIKDTYQNRTNFKNLATYESYFDAMLTVRHNIAMNKAATAPVPKDEYDEDPDILDSGPSSRKRRRTDDNSAAKAKAQKVNRRVDTSTQSSAVTVHFHVCPSGGKHTVAWMEAKSADDAAYDHFGDRLNTFLAEYIAENWKDIVARGVAEPDMFDGLPPSAPIHRYAELRVAYPGEVDWEIHTDLLRCNALFNGSVRYDCVLVEDRTGGLPFFARIVTVFRCFPYPGSSFSLVLALVQPYTQRLENNSRKRKIDKDLRFYRVRSLPRRQSMLVPVENIVRGALLAEDRMGQPPIVLEDWAPDFSRVQDYLVVDLIDEDMFIRMQSLEYVGRRPGLFDDT</sequence>
<feature type="compositionally biased region" description="Polar residues" evidence="1">
    <location>
        <begin position="174"/>
        <end position="188"/>
    </location>
</feature>
<dbReference type="STRING" id="1314674.A0A0D7AXI9"/>
<keyword evidence="3" id="KW-1185">Reference proteome</keyword>
<name>A0A0D7AXI9_9AGAR</name>
<dbReference type="InterPro" id="IPR041078">
    <property type="entry name" value="Plavaka"/>
</dbReference>
<evidence type="ECO:0000256" key="1">
    <source>
        <dbReference type="SAM" id="MobiDB-lite"/>
    </source>
</evidence>
<dbReference type="AlphaFoldDB" id="A0A0D7AXI9"/>
<reference evidence="2 3" key="1">
    <citation type="journal article" date="2015" name="Fungal Genet. Biol.">
        <title>Evolution of novel wood decay mechanisms in Agaricales revealed by the genome sequences of Fistulina hepatica and Cylindrobasidium torrendii.</title>
        <authorList>
            <person name="Floudas D."/>
            <person name="Held B.W."/>
            <person name="Riley R."/>
            <person name="Nagy L.G."/>
            <person name="Koehler G."/>
            <person name="Ransdell A.S."/>
            <person name="Younus H."/>
            <person name="Chow J."/>
            <person name="Chiniquy J."/>
            <person name="Lipzen A."/>
            <person name="Tritt A."/>
            <person name="Sun H."/>
            <person name="Haridas S."/>
            <person name="LaButti K."/>
            <person name="Ohm R.A."/>
            <person name="Kues U."/>
            <person name="Blanchette R.A."/>
            <person name="Grigoriev I.V."/>
            <person name="Minto R.E."/>
            <person name="Hibbett D.S."/>
        </authorList>
    </citation>
    <scope>NUCLEOTIDE SEQUENCE [LARGE SCALE GENOMIC DNA]</scope>
    <source>
        <strain evidence="2 3">FP15055 ss-10</strain>
    </source>
</reference>